<evidence type="ECO:0000313" key="7">
    <source>
        <dbReference type="EMBL" id="KEZ75948.1"/>
    </source>
</evidence>
<evidence type="ECO:0000256" key="1">
    <source>
        <dbReference type="ARBA" id="ARBA00022723"/>
    </source>
</evidence>
<dbReference type="InterPro" id="IPR000962">
    <property type="entry name" value="Znf_DskA_TraR"/>
</dbReference>
<evidence type="ECO:0000256" key="4">
    <source>
        <dbReference type="PROSITE-ProRule" id="PRU00510"/>
    </source>
</evidence>
<proteinExistence type="predicted"/>
<dbReference type="SUPFAM" id="SSF57716">
    <property type="entry name" value="Glucocorticoid receptor-like (DNA-binding domain)"/>
    <property type="match status" value="1"/>
</dbReference>
<feature type="zinc finger region" description="dksA C4-type" evidence="4">
    <location>
        <begin position="87"/>
        <end position="111"/>
    </location>
</feature>
<dbReference type="Pfam" id="PF01258">
    <property type="entry name" value="zf-dskA_traR"/>
    <property type="match status" value="1"/>
</dbReference>
<organism evidence="7 8">
    <name type="scientific">Salinisphaera hydrothermalis (strain C41B8)</name>
    <dbReference type="NCBI Taxonomy" id="1304275"/>
    <lineage>
        <taxon>Bacteria</taxon>
        <taxon>Pseudomonadati</taxon>
        <taxon>Pseudomonadota</taxon>
        <taxon>Gammaproteobacteria</taxon>
        <taxon>Salinisphaerales</taxon>
        <taxon>Salinisphaeraceae</taxon>
        <taxon>Salinisphaera</taxon>
    </lineage>
</organism>
<feature type="domain" description="Zinc finger DksA/TraR C4-type" evidence="6">
    <location>
        <begin position="82"/>
        <end position="113"/>
    </location>
</feature>
<evidence type="ECO:0000256" key="2">
    <source>
        <dbReference type="ARBA" id="ARBA00022771"/>
    </source>
</evidence>
<dbReference type="RefSeq" id="WP_037341228.1">
    <property type="nucleotide sequence ID" value="NZ_APNK01000045.1"/>
</dbReference>
<accession>A0A084IGW4</accession>
<keyword evidence="8" id="KW-1185">Reference proteome</keyword>
<dbReference type="PROSITE" id="PS51128">
    <property type="entry name" value="ZF_DKSA_2"/>
    <property type="match status" value="1"/>
</dbReference>
<dbReference type="STRING" id="1304275.C41B8_17501"/>
<evidence type="ECO:0000259" key="6">
    <source>
        <dbReference type="Pfam" id="PF01258"/>
    </source>
</evidence>
<name>A0A084IGW4_SALHC</name>
<dbReference type="eggNOG" id="COG1734">
    <property type="taxonomic scope" value="Bacteria"/>
</dbReference>
<reference evidence="7 8" key="1">
    <citation type="submission" date="2013-03" db="EMBL/GenBank/DDBJ databases">
        <title>Salinisphaera hydrothermalis C41B8 Genome Sequencing.</title>
        <authorList>
            <person name="Li C."/>
            <person name="Lai Q."/>
            <person name="Shao Z."/>
        </authorList>
    </citation>
    <scope>NUCLEOTIDE SEQUENCE [LARGE SCALE GENOMIC DNA]</scope>
    <source>
        <strain evidence="7 8">C41B8</strain>
    </source>
</reference>
<dbReference type="PANTHER" id="PTHR33823:SF4">
    <property type="entry name" value="GENERAL STRESS PROTEIN 16O"/>
    <property type="match status" value="1"/>
</dbReference>
<dbReference type="PANTHER" id="PTHR33823">
    <property type="entry name" value="RNA POLYMERASE-BINDING TRANSCRIPTION FACTOR DKSA-RELATED"/>
    <property type="match status" value="1"/>
</dbReference>
<keyword evidence="2" id="KW-0863">Zinc-finger</keyword>
<evidence type="ECO:0000256" key="3">
    <source>
        <dbReference type="ARBA" id="ARBA00022833"/>
    </source>
</evidence>
<dbReference type="EMBL" id="APNK01000045">
    <property type="protein sequence ID" value="KEZ75948.1"/>
    <property type="molecule type" value="Genomic_DNA"/>
</dbReference>
<evidence type="ECO:0000256" key="5">
    <source>
        <dbReference type="SAM" id="MobiDB-lite"/>
    </source>
</evidence>
<protein>
    <submittedName>
        <fullName evidence="7">DnaK suppressor protein</fullName>
    </submittedName>
</protein>
<dbReference type="OrthoDB" id="6064855at2"/>
<feature type="region of interest" description="Disordered" evidence="5">
    <location>
        <begin position="18"/>
        <end position="46"/>
    </location>
</feature>
<dbReference type="Proteomes" id="UP000028302">
    <property type="component" value="Unassembled WGS sequence"/>
</dbReference>
<dbReference type="AlphaFoldDB" id="A0A084IGW4"/>
<dbReference type="Gene3D" id="1.20.120.910">
    <property type="entry name" value="DksA, coiled-coil domain"/>
    <property type="match status" value="1"/>
</dbReference>
<keyword evidence="3" id="KW-0862">Zinc</keyword>
<evidence type="ECO:0000313" key="8">
    <source>
        <dbReference type="Proteomes" id="UP000028302"/>
    </source>
</evidence>
<dbReference type="GO" id="GO:0008270">
    <property type="term" value="F:zinc ion binding"/>
    <property type="evidence" value="ECO:0007669"/>
    <property type="project" value="UniProtKB-KW"/>
</dbReference>
<keyword evidence="1" id="KW-0479">Metal-binding</keyword>
<sequence>MNHPELDDETVRATLQALRQQSRDESQRSQSQRATVELDQTTTGRLSRMDALQSQAMAQATERRRAIQLQRIEQALKRLDEGGYGECIVCGEWIGKGRLELDPAALKCIECAE</sequence>
<gene>
    <name evidence="7" type="ORF">C41B8_17501</name>
</gene>
<comment type="caution">
    <text evidence="7">The sequence shown here is derived from an EMBL/GenBank/DDBJ whole genome shotgun (WGS) entry which is preliminary data.</text>
</comment>